<comment type="similarity">
    <text evidence="2">Belongs to the HMG-CoA lyase family.</text>
</comment>
<dbReference type="PROSITE" id="PS50991">
    <property type="entry name" value="PYR_CT"/>
    <property type="match status" value="1"/>
</dbReference>
<sequence length="285" mass="30238">PRDGLQNIPSAIPTAEKIDLIRRLAQCGLTSIELTSVVSPRAVPQLADCREILDHETVRRLAAAADTTMRLPVLVPNAKGLEIALQHGAQEVAVFVSATEGFSRANTNCSVREGIERARCIARKAGGVGVCVRGYISCIFTDPFSSAATTPPSAVLHCTKELLSMGCYEISLGDTLGTATPGQVRSLLAYLSLHGIPMARSPATSTIRMAGDSRTSGRPIGAGSACSIAVLRGWGGVRLRRGAAGNVATEDVVEMFCREGIETGVDWGRLLETRAWVEGTLLRRI</sequence>
<keyword evidence="5" id="KW-0456">Lyase</keyword>
<feature type="domain" description="Pyruvate carboxyltransferase" evidence="7">
    <location>
        <begin position="1"/>
        <end position="271"/>
    </location>
</feature>
<protein>
    <recommendedName>
        <fullName evidence="3">hydroxymethylglutaryl-CoA lyase</fullName>
        <ecNumber evidence="3">4.1.3.4</ecNumber>
    </recommendedName>
</protein>
<organism evidence="8 9">
    <name type="scientific">Aspergillus ochraceoroseus</name>
    <dbReference type="NCBI Taxonomy" id="138278"/>
    <lineage>
        <taxon>Eukaryota</taxon>
        <taxon>Fungi</taxon>
        <taxon>Dikarya</taxon>
        <taxon>Ascomycota</taxon>
        <taxon>Pezizomycotina</taxon>
        <taxon>Eurotiomycetes</taxon>
        <taxon>Eurotiomycetidae</taxon>
        <taxon>Eurotiales</taxon>
        <taxon>Aspergillaceae</taxon>
        <taxon>Aspergillus</taxon>
        <taxon>Aspergillus subgen. Nidulantes</taxon>
    </lineage>
</organism>
<dbReference type="Gene3D" id="3.20.20.70">
    <property type="entry name" value="Aldolase class I"/>
    <property type="match status" value="2"/>
</dbReference>
<evidence type="ECO:0000256" key="2">
    <source>
        <dbReference type="ARBA" id="ARBA00009405"/>
    </source>
</evidence>
<name>A0A0F8W9U5_9EURO</name>
<dbReference type="InterPro" id="IPR013785">
    <property type="entry name" value="Aldolase_TIM"/>
</dbReference>
<evidence type="ECO:0000256" key="6">
    <source>
        <dbReference type="ARBA" id="ARBA00049877"/>
    </source>
</evidence>
<dbReference type="AlphaFoldDB" id="A0A0F8W9U5"/>
<dbReference type="OrthoDB" id="10253869at2759"/>
<evidence type="ECO:0000256" key="1">
    <source>
        <dbReference type="ARBA" id="ARBA00005143"/>
    </source>
</evidence>
<dbReference type="EC" id="4.1.3.4" evidence="3"/>
<dbReference type="GO" id="GO:0004419">
    <property type="term" value="F:hydroxymethylglutaryl-CoA lyase activity"/>
    <property type="evidence" value="ECO:0007669"/>
    <property type="project" value="UniProtKB-EC"/>
</dbReference>
<evidence type="ECO:0000259" key="7">
    <source>
        <dbReference type="PROSITE" id="PS50991"/>
    </source>
</evidence>
<evidence type="ECO:0000256" key="5">
    <source>
        <dbReference type="ARBA" id="ARBA00023239"/>
    </source>
</evidence>
<feature type="non-terminal residue" evidence="8">
    <location>
        <position position="1"/>
    </location>
</feature>
<evidence type="ECO:0000313" key="8">
    <source>
        <dbReference type="EMBL" id="KKK14650.1"/>
    </source>
</evidence>
<dbReference type="UniPathway" id="UPA00896">
    <property type="reaction ID" value="UER00863"/>
</dbReference>
<dbReference type="PANTHER" id="PTHR42738">
    <property type="entry name" value="HYDROXYMETHYLGLUTARYL-COA LYASE"/>
    <property type="match status" value="1"/>
</dbReference>
<comment type="catalytic activity">
    <reaction evidence="6">
        <text>(3S)-3-hydroxy-3-methylglutaryl-CoA = acetoacetate + acetyl-CoA</text>
        <dbReference type="Rhea" id="RHEA:24404"/>
        <dbReference type="ChEBI" id="CHEBI:13705"/>
        <dbReference type="ChEBI" id="CHEBI:43074"/>
        <dbReference type="ChEBI" id="CHEBI:57288"/>
        <dbReference type="EC" id="4.1.3.4"/>
    </reaction>
</comment>
<dbReference type="Pfam" id="PF00682">
    <property type="entry name" value="HMGL-like"/>
    <property type="match status" value="1"/>
</dbReference>
<dbReference type="Proteomes" id="UP000034947">
    <property type="component" value="Unassembled WGS sequence"/>
</dbReference>
<dbReference type="SUPFAM" id="SSF51569">
    <property type="entry name" value="Aldolase"/>
    <property type="match status" value="1"/>
</dbReference>
<dbReference type="EMBL" id="JYKN01002931">
    <property type="protein sequence ID" value="KKK14650.1"/>
    <property type="molecule type" value="Genomic_DNA"/>
</dbReference>
<evidence type="ECO:0000256" key="4">
    <source>
        <dbReference type="ARBA" id="ARBA00022723"/>
    </source>
</evidence>
<reference evidence="8 9" key="1">
    <citation type="submission" date="2015-02" db="EMBL/GenBank/DDBJ databases">
        <title>Draft Genome Sequences of Two Closely-Related Aflatoxigenic Aspergillus Species Obtained from the Cote d'Ivoire.</title>
        <authorList>
            <person name="Moore G.G."/>
            <person name="Beltz S.B."/>
            <person name="Mack B.M."/>
        </authorList>
    </citation>
    <scope>NUCLEOTIDE SEQUENCE [LARGE SCALE GENOMIC DNA]</scope>
    <source>
        <strain evidence="8 9">SRRC1432</strain>
    </source>
</reference>
<accession>A0A0F8W9U5</accession>
<keyword evidence="4" id="KW-0479">Metal-binding</keyword>
<dbReference type="GO" id="GO:0046872">
    <property type="term" value="F:metal ion binding"/>
    <property type="evidence" value="ECO:0007669"/>
    <property type="project" value="UniProtKB-KW"/>
</dbReference>
<comment type="caution">
    <text evidence="8">The sequence shown here is derived from an EMBL/GenBank/DDBJ whole genome shotgun (WGS) entry which is preliminary data.</text>
</comment>
<dbReference type="GO" id="GO:0046951">
    <property type="term" value="P:ketone body biosynthetic process"/>
    <property type="evidence" value="ECO:0007669"/>
    <property type="project" value="TreeGrafter"/>
</dbReference>
<gene>
    <name evidence="8" type="ORF">AOCH_005784</name>
</gene>
<dbReference type="PANTHER" id="PTHR42738:SF17">
    <property type="entry name" value="HYDROXYMETHYLGLUTARYL-COA LYASE"/>
    <property type="match status" value="1"/>
</dbReference>
<evidence type="ECO:0000256" key="3">
    <source>
        <dbReference type="ARBA" id="ARBA00012910"/>
    </source>
</evidence>
<proteinExistence type="inferred from homology"/>
<dbReference type="InterPro" id="IPR043594">
    <property type="entry name" value="HMGL"/>
</dbReference>
<keyword evidence="9" id="KW-1185">Reference proteome</keyword>
<evidence type="ECO:0000313" key="9">
    <source>
        <dbReference type="Proteomes" id="UP000034947"/>
    </source>
</evidence>
<dbReference type="GO" id="GO:0006552">
    <property type="term" value="P:L-leucine catabolic process"/>
    <property type="evidence" value="ECO:0007669"/>
    <property type="project" value="TreeGrafter"/>
</dbReference>
<dbReference type="VEuPathDB" id="FungiDB:P175DRAFT_0434914"/>
<comment type="pathway">
    <text evidence="1">Metabolic intermediate metabolism; (S)-3-hydroxy-3-methylglutaryl-CoA degradation; acetoacetate from (S)-3-hydroxy-3-methylglutaryl-CoA: step 1/1.</text>
</comment>
<dbReference type="InterPro" id="IPR000891">
    <property type="entry name" value="PYR_CT"/>
</dbReference>